<dbReference type="PANTHER" id="PTHR30461">
    <property type="entry name" value="DNA-INVERTASE FROM LAMBDOID PROPHAGE"/>
    <property type="match status" value="1"/>
</dbReference>
<gene>
    <name evidence="7" type="ORF">HBH25_03740</name>
</gene>
<evidence type="ECO:0000256" key="3">
    <source>
        <dbReference type="ARBA" id="ARBA00023125"/>
    </source>
</evidence>
<dbReference type="Proteomes" id="UP000746535">
    <property type="component" value="Unassembled WGS sequence"/>
</dbReference>
<dbReference type="RefSeq" id="WP_168081685.1">
    <property type="nucleotide sequence ID" value="NZ_JAAVJI010000002.1"/>
</dbReference>
<keyword evidence="8" id="KW-1185">Reference proteome</keyword>
<feature type="domain" description="Resolvase/invertase-type recombinase catalytic" evidence="6">
    <location>
        <begin position="2"/>
        <end position="135"/>
    </location>
</feature>
<dbReference type="PROSITE" id="PS51736">
    <property type="entry name" value="RECOMBINASES_3"/>
    <property type="match status" value="1"/>
</dbReference>
<evidence type="ECO:0000256" key="4">
    <source>
        <dbReference type="ARBA" id="ARBA00023172"/>
    </source>
</evidence>
<protein>
    <submittedName>
        <fullName evidence="7">Recombinase family protein</fullName>
    </submittedName>
</protein>
<name>A0ABX0YD21_9PSED</name>
<dbReference type="PROSITE" id="PS00397">
    <property type="entry name" value="RECOMBINASES_1"/>
    <property type="match status" value="1"/>
</dbReference>
<dbReference type="InterPro" id="IPR006118">
    <property type="entry name" value="Recombinase_CS"/>
</dbReference>
<evidence type="ECO:0000313" key="7">
    <source>
        <dbReference type="EMBL" id="NJO99972.1"/>
    </source>
</evidence>
<dbReference type="InterPro" id="IPR006119">
    <property type="entry name" value="Resolv_N"/>
</dbReference>
<comment type="similarity">
    <text evidence="1">Belongs to the site-specific recombinase resolvase family.</text>
</comment>
<evidence type="ECO:0000259" key="6">
    <source>
        <dbReference type="PROSITE" id="PS51736"/>
    </source>
</evidence>
<dbReference type="InterPro" id="IPR036162">
    <property type="entry name" value="Resolvase-like_N_sf"/>
</dbReference>
<comment type="caution">
    <text evidence="7">The sequence shown here is derived from an EMBL/GenBank/DDBJ whole genome shotgun (WGS) entry which is preliminary data.</text>
</comment>
<proteinExistence type="inferred from homology"/>
<dbReference type="SMART" id="SM00857">
    <property type="entry name" value="Resolvase"/>
    <property type="match status" value="1"/>
</dbReference>
<dbReference type="PANTHER" id="PTHR30461:SF26">
    <property type="entry name" value="RESOLVASE HOMOLOG YNEB"/>
    <property type="match status" value="1"/>
</dbReference>
<keyword evidence="3" id="KW-0238">DNA-binding</keyword>
<dbReference type="Gene3D" id="3.40.50.1390">
    <property type="entry name" value="Resolvase, N-terminal catalytic domain"/>
    <property type="match status" value="1"/>
</dbReference>
<dbReference type="CDD" id="cd03768">
    <property type="entry name" value="SR_ResInv"/>
    <property type="match status" value="1"/>
</dbReference>
<organism evidence="7 8">
    <name type="scientific">Pseudomonas quercus</name>
    <dbReference type="NCBI Taxonomy" id="2722792"/>
    <lineage>
        <taxon>Bacteria</taxon>
        <taxon>Pseudomonadati</taxon>
        <taxon>Pseudomonadota</taxon>
        <taxon>Gammaproteobacteria</taxon>
        <taxon>Pseudomonadales</taxon>
        <taxon>Pseudomonadaceae</taxon>
        <taxon>Pseudomonas</taxon>
    </lineage>
</organism>
<dbReference type="SUPFAM" id="SSF53041">
    <property type="entry name" value="Resolvase-like"/>
    <property type="match status" value="1"/>
</dbReference>
<evidence type="ECO:0000256" key="5">
    <source>
        <dbReference type="PROSITE-ProRule" id="PRU10137"/>
    </source>
</evidence>
<keyword evidence="2" id="KW-0229">DNA integration</keyword>
<accession>A0ABX0YD21</accession>
<dbReference type="InterPro" id="IPR050639">
    <property type="entry name" value="SSR_resolvase"/>
</dbReference>
<evidence type="ECO:0000256" key="2">
    <source>
        <dbReference type="ARBA" id="ARBA00022908"/>
    </source>
</evidence>
<keyword evidence="4" id="KW-0233">DNA recombination</keyword>
<dbReference type="PROSITE" id="PS00398">
    <property type="entry name" value="RECOMBINASES_2"/>
    <property type="match status" value="1"/>
</dbReference>
<feature type="active site" description="O-(5'-phospho-DNA)-serine intermediate" evidence="5">
    <location>
        <position position="10"/>
    </location>
</feature>
<dbReference type="EMBL" id="JAAVJI010000002">
    <property type="protein sequence ID" value="NJO99972.1"/>
    <property type="molecule type" value="Genomic_DNA"/>
</dbReference>
<evidence type="ECO:0000313" key="8">
    <source>
        <dbReference type="Proteomes" id="UP000746535"/>
    </source>
</evidence>
<reference evidence="7 8" key="1">
    <citation type="submission" date="2020-03" db="EMBL/GenBank/DDBJ databases">
        <authorList>
            <person name="Wang L."/>
            <person name="He N."/>
            <person name="Li Y."/>
            <person name="Fang Y."/>
            <person name="Zhang F."/>
        </authorList>
    </citation>
    <scope>NUCLEOTIDE SEQUENCE [LARGE SCALE GENOMIC DNA]</scope>
    <source>
        <strain evidence="8">hsmgli-8</strain>
    </source>
</reference>
<sequence length="188" mass="20744">MARVGYIRVSSTDQNTARQLDGVALDKVFTDKLSGATTARPQLQAMLEYVREGDTILVHTIDRLARSLVDLLALVAQLTTKGVHIRFHKEQLEFTGEDSPMQKLMLAMMGSFAEFERAIITERRKEGVAKAKERGVYKGRVKTVDDDAIRAMVAGDGVTKGLSFRKTAEKLKISLSTVQRAMRASASA</sequence>
<dbReference type="Pfam" id="PF00239">
    <property type="entry name" value="Resolvase"/>
    <property type="match status" value="1"/>
</dbReference>
<evidence type="ECO:0000256" key="1">
    <source>
        <dbReference type="ARBA" id="ARBA00009913"/>
    </source>
</evidence>